<comment type="cofactor">
    <cofactor evidence="1">
        <name>FAD</name>
        <dbReference type="ChEBI" id="CHEBI:57692"/>
    </cofactor>
</comment>
<keyword evidence="4" id="KW-0274">FAD</keyword>
<evidence type="ECO:0000313" key="9">
    <source>
        <dbReference type="Proteomes" id="UP000648352"/>
    </source>
</evidence>
<dbReference type="InterPro" id="IPR036188">
    <property type="entry name" value="FAD/NAD-bd_sf"/>
</dbReference>
<gene>
    <name evidence="8" type="ORF">H9651_06600</name>
</gene>
<dbReference type="Proteomes" id="UP000648352">
    <property type="component" value="Unassembled WGS sequence"/>
</dbReference>
<evidence type="ECO:0000313" key="8">
    <source>
        <dbReference type="EMBL" id="MBD7957302.1"/>
    </source>
</evidence>
<dbReference type="Gene3D" id="3.40.30.20">
    <property type="match status" value="1"/>
</dbReference>
<name>A0ABR8S1F6_9MICO</name>
<proteinExistence type="inferred from homology"/>
<dbReference type="GO" id="GO:0004497">
    <property type="term" value="F:monooxygenase activity"/>
    <property type="evidence" value="ECO:0007669"/>
    <property type="project" value="UniProtKB-KW"/>
</dbReference>
<dbReference type="Gene3D" id="3.50.50.60">
    <property type="entry name" value="FAD/NAD(P)-binding domain"/>
    <property type="match status" value="1"/>
</dbReference>
<dbReference type="PRINTS" id="PR00420">
    <property type="entry name" value="RNGMNOXGNASE"/>
</dbReference>
<evidence type="ECO:0000256" key="5">
    <source>
        <dbReference type="ARBA" id="ARBA00023002"/>
    </source>
</evidence>
<dbReference type="SUPFAM" id="SSF51905">
    <property type="entry name" value="FAD/NAD(P)-binding domain"/>
    <property type="match status" value="1"/>
</dbReference>
<evidence type="ECO:0000256" key="4">
    <source>
        <dbReference type="ARBA" id="ARBA00022827"/>
    </source>
</evidence>
<accession>A0ABR8S1F6</accession>
<feature type="domain" description="FAD-binding" evidence="6">
    <location>
        <begin position="32"/>
        <end position="400"/>
    </location>
</feature>
<feature type="domain" description="Phenol hydroxylase-like C-terminal dimerisation" evidence="7">
    <location>
        <begin position="437"/>
        <end position="620"/>
    </location>
</feature>
<evidence type="ECO:0000259" key="7">
    <source>
        <dbReference type="Pfam" id="PF07976"/>
    </source>
</evidence>
<evidence type="ECO:0000256" key="2">
    <source>
        <dbReference type="ARBA" id="ARBA00007801"/>
    </source>
</evidence>
<dbReference type="RefSeq" id="WP_191718475.1">
    <property type="nucleotide sequence ID" value="NZ_JACSQP010000003.1"/>
</dbReference>
<evidence type="ECO:0000256" key="1">
    <source>
        <dbReference type="ARBA" id="ARBA00001974"/>
    </source>
</evidence>
<organism evidence="8 9">
    <name type="scientific">Microbacterium pullorum</name>
    <dbReference type="NCBI Taxonomy" id="2762236"/>
    <lineage>
        <taxon>Bacteria</taxon>
        <taxon>Bacillati</taxon>
        <taxon>Actinomycetota</taxon>
        <taxon>Actinomycetes</taxon>
        <taxon>Micrococcales</taxon>
        <taxon>Microbacteriaceae</taxon>
        <taxon>Microbacterium</taxon>
    </lineage>
</organism>
<dbReference type="InterPro" id="IPR038220">
    <property type="entry name" value="PHOX_C_sf"/>
</dbReference>
<dbReference type="PANTHER" id="PTHR43004:SF19">
    <property type="entry name" value="BINDING MONOOXYGENASE, PUTATIVE (JCVI)-RELATED"/>
    <property type="match status" value="1"/>
</dbReference>
<dbReference type="InterPro" id="IPR002938">
    <property type="entry name" value="FAD-bd"/>
</dbReference>
<dbReference type="InterPro" id="IPR050641">
    <property type="entry name" value="RIFMO-like"/>
</dbReference>
<comment type="similarity">
    <text evidence="2">Belongs to the PheA/TfdB FAD monooxygenase family.</text>
</comment>
<keyword evidence="5" id="KW-0560">Oxidoreductase</keyword>
<dbReference type="SUPFAM" id="SSF54373">
    <property type="entry name" value="FAD-linked reductases, C-terminal domain"/>
    <property type="match status" value="1"/>
</dbReference>
<comment type="caution">
    <text evidence="8">The sequence shown here is derived from an EMBL/GenBank/DDBJ whole genome shotgun (WGS) entry which is preliminary data.</text>
</comment>
<keyword evidence="9" id="KW-1185">Reference proteome</keyword>
<keyword evidence="3" id="KW-0285">Flavoprotein</keyword>
<reference evidence="8 9" key="1">
    <citation type="submission" date="2020-08" db="EMBL/GenBank/DDBJ databases">
        <title>A Genomic Blueprint of the Chicken Gut Microbiome.</title>
        <authorList>
            <person name="Gilroy R."/>
            <person name="Ravi A."/>
            <person name="Getino M."/>
            <person name="Pursley I."/>
            <person name="Horton D.L."/>
            <person name="Alikhan N.-F."/>
            <person name="Baker D."/>
            <person name="Gharbi K."/>
            <person name="Hall N."/>
            <person name="Watson M."/>
            <person name="Adriaenssens E.M."/>
            <person name="Foster-Nyarko E."/>
            <person name="Jarju S."/>
            <person name="Secka A."/>
            <person name="Antonio M."/>
            <person name="Oren A."/>
            <person name="Chaudhuri R."/>
            <person name="La Ragione R.M."/>
            <person name="Hildebrand F."/>
            <person name="Pallen M.J."/>
        </authorList>
    </citation>
    <scope>NUCLEOTIDE SEQUENCE [LARGE SCALE GENOMIC DNA]</scope>
    <source>
        <strain evidence="8 9">Sa4CUA7</strain>
    </source>
</reference>
<keyword evidence="8" id="KW-0503">Monooxygenase</keyword>
<dbReference type="CDD" id="cd02979">
    <property type="entry name" value="PHOX_C"/>
    <property type="match status" value="1"/>
</dbReference>
<dbReference type="NCBIfam" id="NF006144">
    <property type="entry name" value="PRK08294.1"/>
    <property type="match status" value="1"/>
</dbReference>
<sequence length="624" mass="68271">MQFHHHGYVSTDPRVLPAAGTGIDRPDDVPDEVDVLIVGSGPAGMLLAAQLAQYPSVTTRLVERRPGRLAIGQADGIQARSVETFQAFGFAERIIAEAYRITEMNFWAPDAVDPSRIVRTARADDDPRGISEFPHLIVNQARVLDYFAEVAAQSPARIVPDYGYEFVTLQVGEGEYPVTVTLARTDGPDAGVERTVRAKYVVGCDGARSRVREAIGRKHIGGQSKHAWGVMDVLAVTDFPDIRIKCAIQSEHGSILHIPREGGHLFRMYVDLGEVPEDDNGKVRTTPLESIIAKAGDILGQYTLDVKDVAWWSVYEVGHRVTDKFDDVEVGSDALPHVFICGDACHTHSAKAGQGMNVSMQDGFNLGWKLGSVLTGRAPAALLSTYSAERQEIAQNLIDFDKEWSSLMAKKPEEFDSPEQLAQFYTSTAEFPAGFMTQYPPSMIVGEATHQALAIGYPIGKRFTSAPVVRIGDAVPAHLGHHAKADGRWRIYVFADRDATALRDFADWLATASDSPVVRFTPAGTDPDSVFDVKVIYPQDHTEVEMADIPAVFLPRVGPFGLIDYEKIYAAEAEDDVFDARGIDRDGAIVVVRPDQYVAHVLPLSARSELTDFFSSHMLAPAPA</sequence>
<dbReference type="EMBL" id="JACSQP010000003">
    <property type="protein sequence ID" value="MBD7957302.1"/>
    <property type="molecule type" value="Genomic_DNA"/>
</dbReference>
<evidence type="ECO:0000256" key="3">
    <source>
        <dbReference type="ARBA" id="ARBA00022630"/>
    </source>
</evidence>
<dbReference type="Gene3D" id="3.30.9.10">
    <property type="entry name" value="D-Amino Acid Oxidase, subunit A, domain 2"/>
    <property type="match status" value="1"/>
</dbReference>
<dbReference type="PANTHER" id="PTHR43004">
    <property type="entry name" value="TRK SYSTEM POTASSIUM UPTAKE PROTEIN"/>
    <property type="match status" value="1"/>
</dbReference>
<protein>
    <submittedName>
        <fullName evidence="8">FAD-dependent monooxygenase</fullName>
    </submittedName>
</protein>
<evidence type="ECO:0000259" key="6">
    <source>
        <dbReference type="Pfam" id="PF01494"/>
    </source>
</evidence>
<dbReference type="InterPro" id="IPR012941">
    <property type="entry name" value="Phe_hydrox_C_dim_dom"/>
</dbReference>
<dbReference type="InterPro" id="IPR036249">
    <property type="entry name" value="Thioredoxin-like_sf"/>
</dbReference>
<dbReference type="Pfam" id="PF07976">
    <property type="entry name" value="Phe_hydrox_dim"/>
    <property type="match status" value="1"/>
</dbReference>
<dbReference type="Pfam" id="PF01494">
    <property type="entry name" value="FAD_binding_3"/>
    <property type="match status" value="1"/>
</dbReference>
<dbReference type="SUPFAM" id="SSF52833">
    <property type="entry name" value="Thioredoxin-like"/>
    <property type="match status" value="1"/>
</dbReference>